<proteinExistence type="predicted"/>
<keyword evidence="2" id="KW-1185">Reference proteome</keyword>
<dbReference type="EMBL" id="JABEVX010000008">
    <property type="protein sequence ID" value="NNT72902.1"/>
    <property type="molecule type" value="Genomic_DNA"/>
</dbReference>
<sequence length="228" mass="25873">MKKIVKIVFLLVFTAVIGIYAYRNSVRASVVTYESELEAEDYPKTLDSIKIIRSQLKGKSTAEIGRTFTNQLANKIFPYWYGTDWDFNGTTQKPNSGSIACGYFVTTTLRDIGVDINRVKLAQCASEEMIKKLVSEENIYRFSNKNIHEFEQTLKDKGNGIYVVGLDNHTGFLYLSDEGNYFIHSSGARPFKVVKEKFIESSLLIKSKYRIAGKLSSDKQLLSAWIKS</sequence>
<evidence type="ECO:0000313" key="2">
    <source>
        <dbReference type="Proteomes" id="UP000536509"/>
    </source>
</evidence>
<comment type="caution">
    <text evidence="1">The sequence shown here is derived from an EMBL/GenBank/DDBJ whole genome shotgun (WGS) entry which is preliminary data.</text>
</comment>
<name>A0A7Y3VZU9_9FLAO</name>
<gene>
    <name evidence="1" type="ORF">HKT18_11800</name>
</gene>
<dbReference type="RefSeq" id="WP_171223063.1">
    <property type="nucleotide sequence ID" value="NZ_CP121446.1"/>
</dbReference>
<dbReference type="Proteomes" id="UP000536509">
    <property type="component" value="Unassembled WGS sequence"/>
</dbReference>
<dbReference type="AlphaFoldDB" id="A0A7Y3VZU9"/>
<evidence type="ECO:0008006" key="3">
    <source>
        <dbReference type="Google" id="ProtNLM"/>
    </source>
</evidence>
<reference evidence="1 2" key="1">
    <citation type="submission" date="2020-05" db="EMBL/GenBank/DDBJ databases">
        <title>Draft genome of Flavobacterium sp. IMCC34852.</title>
        <authorList>
            <person name="Song J."/>
            <person name="Cho J.-C."/>
        </authorList>
    </citation>
    <scope>NUCLEOTIDE SEQUENCE [LARGE SCALE GENOMIC DNA]</scope>
    <source>
        <strain evidence="1 2">IMCC34852</strain>
    </source>
</reference>
<evidence type="ECO:0000313" key="1">
    <source>
        <dbReference type="EMBL" id="NNT72902.1"/>
    </source>
</evidence>
<protein>
    <recommendedName>
        <fullName evidence="3">Peptidoglycan endopeptidase</fullName>
    </recommendedName>
</protein>
<organism evidence="1 2">
    <name type="scientific">Flavobacterium rivulicola</name>
    <dbReference type="NCBI Taxonomy" id="2732161"/>
    <lineage>
        <taxon>Bacteria</taxon>
        <taxon>Pseudomonadati</taxon>
        <taxon>Bacteroidota</taxon>
        <taxon>Flavobacteriia</taxon>
        <taxon>Flavobacteriales</taxon>
        <taxon>Flavobacteriaceae</taxon>
        <taxon>Flavobacterium</taxon>
    </lineage>
</organism>
<accession>A0A7Y3VZU9</accession>